<proteinExistence type="predicted"/>
<dbReference type="Proteomes" id="UP000325313">
    <property type="component" value="Unassembled WGS sequence"/>
</dbReference>
<name>A0A5B0MR36_PUCGR</name>
<reference evidence="4 5" key="1">
    <citation type="submission" date="2019-05" db="EMBL/GenBank/DDBJ databases">
        <title>Emergence of the Ug99 lineage of the wheat stem rust pathogen through somatic hybridization.</title>
        <authorList>
            <person name="Li F."/>
            <person name="Upadhyaya N.M."/>
            <person name="Sperschneider J."/>
            <person name="Matny O."/>
            <person name="Nguyen-Phuc H."/>
            <person name="Mago R."/>
            <person name="Raley C."/>
            <person name="Miller M.E."/>
            <person name="Silverstein K.A.T."/>
            <person name="Henningsen E."/>
            <person name="Hirsch C.D."/>
            <person name="Visser B."/>
            <person name="Pretorius Z.A."/>
            <person name="Steffenson B.J."/>
            <person name="Schwessinger B."/>
            <person name="Dodds P.N."/>
            <person name="Figueroa M."/>
        </authorList>
    </citation>
    <scope>NUCLEOTIDE SEQUENCE [LARGE SCALE GENOMIC DNA]</scope>
    <source>
        <strain evidence="2">21-0</strain>
        <strain evidence="3 5">Ug99</strain>
    </source>
</reference>
<evidence type="ECO:0000313" key="5">
    <source>
        <dbReference type="Proteomes" id="UP000325313"/>
    </source>
</evidence>
<organism evidence="3 5">
    <name type="scientific">Puccinia graminis f. sp. tritici</name>
    <dbReference type="NCBI Taxonomy" id="56615"/>
    <lineage>
        <taxon>Eukaryota</taxon>
        <taxon>Fungi</taxon>
        <taxon>Dikarya</taxon>
        <taxon>Basidiomycota</taxon>
        <taxon>Pucciniomycotina</taxon>
        <taxon>Pucciniomycetes</taxon>
        <taxon>Pucciniales</taxon>
        <taxon>Pucciniaceae</taxon>
        <taxon>Puccinia</taxon>
    </lineage>
</organism>
<comment type="caution">
    <text evidence="3">The sequence shown here is derived from an EMBL/GenBank/DDBJ whole genome shotgun (WGS) entry which is preliminary data.</text>
</comment>
<keyword evidence="4" id="KW-1185">Reference proteome</keyword>
<accession>A0A5B0MR36</accession>
<dbReference type="OrthoDB" id="2506685at2759"/>
<dbReference type="Proteomes" id="UP000324748">
    <property type="component" value="Unassembled WGS sequence"/>
</dbReference>
<dbReference type="PANTHER" id="PTHR33246:SF51">
    <property type="entry name" value="MYB_SANT-LIKE DOMAIN-CONTAINING PROTEIN"/>
    <property type="match status" value="1"/>
</dbReference>
<gene>
    <name evidence="2" type="ORF">PGT21_030455</name>
    <name evidence="3" type="ORF">PGTUg99_008452</name>
</gene>
<feature type="compositionally biased region" description="Polar residues" evidence="1">
    <location>
        <begin position="29"/>
        <end position="45"/>
    </location>
</feature>
<evidence type="ECO:0000313" key="4">
    <source>
        <dbReference type="Proteomes" id="UP000324748"/>
    </source>
</evidence>
<dbReference type="EMBL" id="VSWC01000170">
    <property type="protein sequence ID" value="KAA1072215.1"/>
    <property type="molecule type" value="Genomic_DNA"/>
</dbReference>
<feature type="region of interest" description="Disordered" evidence="1">
    <location>
        <begin position="24"/>
        <end position="48"/>
    </location>
</feature>
<sequence length="714" mass="82406">MSLPFGVSDMEESFAPQTNYRKRPFAPTLNLNRNTKTTMSSSTLSPPWMKNKKTGNLPIFRTVINKTLDMDEKIYQQPKQQEPIYQQPTNQNKPVLIEQPGLFYDGHHFMQFLRRYEMTADSLNASKYDRALQIGRFVRTEELKCQIESMDGYEECDWDTLLASMIELWGDEYEIWYTTTDLVNLSEEFSRDNKTVSYQAFQTYLQKFSKILDFLLIQKQLRSRQDALVLFISAFPQELQRNIKRNLNHNGRLRQAPNGSRLPPLWEHLTEAAGIEIKLEEEYQKWSRTLEAPVKHPTNVTHSVKELAKEIESLKQQLQDIQSPVICNTPHSLSQLEPRKDYTELETDYTELETDDTEPATDYTELETDDTEPRTDYTELETDDTEPAKDYTELETDYTELATDYMELAKDYTEPAMEFTKPVMDVPMPARIITETERETIVEESVTLKLLDLEEWKAASINVMDTPMEIVQTVIEIPDIILDEPDTENNVDQEESLDKSTQPETLDHLPNPVKIENLLLAETSEEDPKFPAIPGKFWICNINKYLKIKIFNKQLFKPHLGKLGLLRIDKQISRLLEIKNTQIEEPEDKIISVHVPLAPENFETTDLPISSQPFTPSISTTSIPEKVFSIPTPPDPPDITATLINPQNEANWKTRQLSKLPINNLDPPELPRELFLLSYLLQKILSQLPISIPPDPLQKSYGNIKPPRLLVGVG</sequence>
<feature type="region of interest" description="Disordered" evidence="1">
    <location>
        <begin position="488"/>
        <end position="508"/>
    </location>
</feature>
<dbReference type="PANTHER" id="PTHR33246">
    <property type="entry name" value="CCHC-TYPE DOMAIN-CONTAINING PROTEIN"/>
    <property type="match status" value="1"/>
</dbReference>
<evidence type="ECO:0000313" key="3">
    <source>
        <dbReference type="EMBL" id="KAA1078534.1"/>
    </source>
</evidence>
<feature type="region of interest" description="Disordered" evidence="1">
    <location>
        <begin position="349"/>
        <end position="386"/>
    </location>
</feature>
<dbReference type="EMBL" id="VDEP01000450">
    <property type="protein sequence ID" value="KAA1078534.1"/>
    <property type="molecule type" value="Genomic_DNA"/>
</dbReference>
<dbReference type="AlphaFoldDB" id="A0A5B0MR36"/>
<evidence type="ECO:0000256" key="1">
    <source>
        <dbReference type="SAM" id="MobiDB-lite"/>
    </source>
</evidence>
<evidence type="ECO:0000313" key="2">
    <source>
        <dbReference type="EMBL" id="KAA1072215.1"/>
    </source>
</evidence>
<feature type="compositionally biased region" description="Acidic residues" evidence="1">
    <location>
        <begin position="349"/>
        <end position="370"/>
    </location>
</feature>
<protein>
    <submittedName>
        <fullName evidence="3">Uncharacterized protein</fullName>
    </submittedName>
</protein>